<evidence type="ECO:0000313" key="2">
    <source>
        <dbReference type="Proteomes" id="UP000076552"/>
    </source>
</evidence>
<name>A0A161VNN0_9PEZI</name>
<evidence type="ECO:0000313" key="1">
    <source>
        <dbReference type="EMBL" id="KZL72645.1"/>
    </source>
</evidence>
<dbReference type="AlphaFoldDB" id="A0A161VNN0"/>
<accession>A0A161VNN0</accession>
<dbReference type="Proteomes" id="UP000076552">
    <property type="component" value="Unassembled WGS sequence"/>
</dbReference>
<reference evidence="1 2" key="1">
    <citation type="submission" date="2015-06" db="EMBL/GenBank/DDBJ databases">
        <title>Survival trade-offs in plant roots during colonization by closely related pathogenic and mutualistic fungi.</title>
        <authorList>
            <person name="Hacquard S."/>
            <person name="Kracher B."/>
            <person name="Hiruma K."/>
            <person name="Weinman A."/>
            <person name="Muench P."/>
            <person name="Garrido Oter R."/>
            <person name="Ver Loren van Themaat E."/>
            <person name="Dallerey J.-F."/>
            <person name="Damm U."/>
            <person name="Henrissat B."/>
            <person name="Lespinet O."/>
            <person name="Thon M."/>
            <person name="Kemen E."/>
            <person name="McHardy A.C."/>
            <person name="Schulze-Lefert P."/>
            <person name="O'Connell R.J."/>
        </authorList>
    </citation>
    <scope>NUCLEOTIDE SEQUENCE [LARGE SCALE GENOMIC DNA]</scope>
    <source>
        <strain evidence="1 2">0861</strain>
    </source>
</reference>
<protein>
    <submittedName>
        <fullName evidence="1">Uncharacterized protein</fullName>
    </submittedName>
</protein>
<sequence>MRFFLGGSDDFAGGLLDAVARCVVLAEVDYDRITSDKAYNFTMKKSGDDNTTNVDWLTCSLVVDTLLDGRAAYFCSLSNVPEADRVYKPGV</sequence>
<proteinExistence type="predicted"/>
<organism evidence="1 2">
    <name type="scientific">Colletotrichum tofieldiae</name>
    <dbReference type="NCBI Taxonomy" id="708197"/>
    <lineage>
        <taxon>Eukaryota</taxon>
        <taxon>Fungi</taxon>
        <taxon>Dikarya</taxon>
        <taxon>Ascomycota</taxon>
        <taxon>Pezizomycotina</taxon>
        <taxon>Sordariomycetes</taxon>
        <taxon>Hypocreomycetidae</taxon>
        <taxon>Glomerellales</taxon>
        <taxon>Glomerellaceae</taxon>
        <taxon>Colletotrichum</taxon>
        <taxon>Colletotrichum spaethianum species complex</taxon>
    </lineage>
</organism>
<dbReference type="EMBL" id="LFIV01000055">
    <property type="protein sequence ID" value="KZL72645.1"/>
    <property type="molecule type" value="Genomic_DNA"/>
</dbReference>
<gene>
    <name evidence="1" type="ORF">CT0861_07452</name>
</gene>
<comment type="caution">
    <text evidence="1">The sequence shown here is derived from an EMBL/GenBank/DDBJ whole genome shotgun (WGS) entry which is preliminary data.</text>
</comment>
<keyword evidence="2" id="KW-1185">Reference proteome</keyword>